<name>A0A7V8V4E5_9BACT</name>
<evidence type="ECO:0000313" key="1">
    <source>
        <dbReference type="EMBL" id="MBA2114676.1"/>
    </source>
</evidence>
<sequence>MLKRNPALMLSIIFCLGTVLLGCSGSAMLPVEGTVMLDGEPLSGAAISFVPAEGGRPSSGHTDDQGHFTLASFTANDGVPPGEYKVTVVKLDARRQAQAAPAEEGSEEGEQLMGNIEQAVKFLTPMKYSSPATTDLRVDVTDGMKPVQIDLQSGK</sequence>
<evidence type="ECO:0000313" key="2">
    <source>
        <dbReference type="Proteomes" id="UP000551616"/>
    </source>
</evidence>
<dbReference type="Gene3D" id="2.60.40.1120">
    <property type="entry name" value="Carboxypeptidase-like, regulatory domain"/>
    <property type="match status" value="1"/>
</dbReference>
<keyword evidence="2" id="KW-1185">Reference proteome</keyword>
<dbReference type="EMBL" id="JABRWO010000004">
    <property type="protein sequence ID" value="MBA2114676.1"/>
    <property type="molecule type" value="Genomic_DNA"/>
</dbReference>
<proteinExistence type="predicted"/>
<reference evidence="1 2" key="1">
    <citation type="submission" date="2020-05" db="EMBL/GenBank/DDBJ databases">
        <title>Bremerella alba sp. nov., a novel planctomycete isolated from the surface of the macroalga Fucus spiralis.</title>
        <authorList>
            <person name="Godinho O."/>
            <person name="Botelho R."/>
            <person name="Albuquerque L."/>
            <person name="Wiegand S."/>
            <person name="Da Costa M.S."/>
            <person name="Lobo-Da-Cunha A."/>
            <person name="Jogler C."/>
            <person name="Lage O.M."/>
        </authorList>
    </citation>
    <scope>NUCLEOTIDE SEQUENCE [LARGE SCALE GENOMIC DNA]</scope>
    <source>
        <strain evidence="1 2">FF15</strain>
    </source>
</reference>
<protein>
    <recommendedName>
        <fullName evidence="3">Carboxypeptidase regulatory-like domain-containing protein</fullName>
    </recommendedName>
</protein>
<comment type="caution">
    <text evidence="1">The sequence shown here is derived from an EMBL/GenBank/DDBJ whole genome shotgun (WGS) entry which is preliminary data.</text>
</comment>
<dbReference type="RefSeq" id="WP_207396132.1">
    <property type="nucleotide sequence ID" value="NZ_JABRWO010000004.1"/>
</dbReference>
<gene>
    <name evidence="1" type="ORF">HOV93_18420</name>
</gene>
<dbReference type="AlphaFoldDB" id="A0A7V8V4E5"/>
<evidence type="ECO:0008006" key="3">
    <source>
        <dbReference type="Google" id="ProtNLM"/>
    </source>
</evidence>
<dbReference type="Proteomes" id="UP000551616">
    <property type="component" value="Unassembled WGS sequence"/>
</dbReference>
<organism evidence="1 2">
    <name type="scientific">Bremerella alba</name>
    <dbReference type="NCBI Taxonomy" id="980252"/>
    <lineage>
        <taxon>Bacteria</taxon>
        <taxon>Pseudomonadati</taxon>
        <taxon>Planctomycetota</taxon>
        <taxon>Planctomycetia</taxon>
        <taxon>Pirellulales</taxon>
        <taxon>Pirellulaceae</taxon>
        <taxon>Bremerella</taxon>
    </lineage>
</organism>
<dbReference type="PROSITE" id="PS51257">
    <property type="entry name" value="PROKAR_LIPOPROTEIN"/>
    <property type="match status" value="1"/>
</dbReference>
<dbReference type="SUPFAM" id="SSF49478">
    <property type="entry name" value="Cna protein B-type domain"/>
    <property type="match status" value="1"/>
</dbReference>
<accession>A0A7V8V4E5</accession>